<evidence type="ECO:0000313" key="3">
    <source>
        <dbReference type="Proteomes" id="UP000003240"/>
    </source>
</evidence>
<gene>
    <name evidence="2" type="ORF">ALO_02681</name>
</gene>
<feature type="compositionally biased region" description="Basic and acidic residues" evidence="1">
    <location>
        <begin position="48"/>
        <end position="116"/>
    </location>
</feature>
<comment type="caution">
    <text evidence="2">The sequence shown here is derived from an EMBL/GenBank/DDBJ whole genome shotgun (WGS) entry which is preliminary data.</text>
</comment>
<name>F7NES1_9FIRM</name>
<dbReference type="eggNOG" id="ENOG50338YD">
    <property type="taxonomic scope" value="Bacteria"/>
</dbReference>
<accession>F7NES1</accession>
<proteinExistence type="predicted"/>
<dbReference type="OrthoDB" id="1683386at2"/>
<dbReference type="AlphaFoldDB" id="F7NES1"/>
<dbReference type="STRING" id="1009370.ALO_02681"/>
<organism evidence="2 3">
    <name type="scientific">Acetonema longum DSM 6540</name>
    <dbReference type="NCBI Taxonomy" id="1009370"/>
    <lineage>
        <taxon>Bacteria</taxon>
        <taxon>Bacillati</taxon>
        <taxon>Bacillota</taxon>
        <taxon>Negativicutes</taxon>
        <taxon>Acetonemataceae</taxon>
        <taxon>Acetonema</taxon>
    </lineage>
</organism>
<evidence type="ECO:0000313" key="2">
    <source>
        <dbReference type="EMBL" id="EGO65482.1"/>
    </source>
</evidence>
<sequence length="141" mass="17062">MNSAVKKTVIYSLVGILQFGTGASVLEAAALYQNNTPPLYAMSKGHHQPNEKDRREAERRREMEKRREQERRERDQRERRRQHDERRRQENERHEREMRRRQHESEREWRARQEREKKRHDRALRDIAALLIGIAIGSSGK</sequence>
<reference evidence="2 3" key="1">
    <citation type="journal article" date="2011" name="EMBO J.">
        <title>Structural diversity of bacterial flagellar motors.</title>
        <authorList>
            <person name="Chen S."/>
            <person name="Beeby M."/>
            <person name="Murphy G.E."/>
            <person name="Leadbetter J.R."/>
            <person name="Hendrixson D.R."/>
            <person name="Briegel A."/>
            <person name="Li Z."/>
            <person name="Shi J."/>
            <person name="Tocheva E.I."/>
            <person name="Muller A."/>
            <person name="Dobro M.J."/>
            <person name="Jensen G.J."/>
        </authorList>
    </citation>
    <scope>NUCLEOTIDE SEQUENCE [LARGE SCALE GENOMIC DNA]</scope>
    <source>
        <strain evidence="2 3">DSM 6540</strain>
    </source>
</reference>
<keyword evidence="3" id="KW-1185">Reference proteome</keyword>
<dbReference type="Proteomes" id="UP000003240">
    <property type="component" value="Unassembled WGS sequence"/>
</dbReference>
<evidence type="ECO:0000256" key="1">
    <source>
        <dbReference type="SAM" id="MobiDB-lite"/>
    </source>
</evidence>
<dbReference type="RefSeq" id="WP_004092547.1">
    <property type="nucleotide sequence ID" value="NZ_AFGF01000017.1"/>
</dbReference>
<feature type="region of interest" description="Disordered" evidence="1">
    <location>
        <begin position="37"/>
        <end position="120"/>
    </location>
</feature>
<dbReference type="EMBL" id="AFGF01000017">
    <property type="protein sequence ID" value="EGO65482.1"/>
    <property type="molecule type" value="Genomic_DNA"/>
</dbReference>
<protein>
    <submittedName>
        <fullName evidence="2">Uncharacterized protein</fullName>
    </submittedName>
</protein>